<evidence type="ECO:0000256" key="1">
    <source>
        <dbReference type="SAM" id="Phobius"/>
    </source>
</evidence>
<dbReference type="AlphaFoldDB" id="A0A219B3M3"/>
<sequence>MNDVLRWIEIFSPWATALFVISAPFAIGAVYWQLQKHFKPRAEIEAADRQIEAKLDTLIEKVGEITEDGRTLRSRLDVLERLEQGEPSRHELSREISDLKSGLASVNAGQAGLRGQVTAMENHLRGQFNTMDAYLRDFIDREGRKS</sequence>
<name>A0A219B3M3_9SPHN</name>
<proteinExistence type="predicted"/>
<keyword evidence="1" id="KW-0472">Membrane</keyword>
<dbReference type="EMBL" id="NFZT01000001">
    <property type="protein sequence ID" value="OWV32935.1"/>
    <property type="molecule type" value="Genomic_DNA"/>
</dbReference>
<reference evidence="3" key="1">
    <citation type="submission" date="2017-05" db="EMBL/GenBank/DDBJ databases">
        <authorList>
            <person name="Lin X."/>
        </authorList>
    </citation>
    <scope>NUCLEOTIDE SEQUENCE [LARGE SCALE GENOMIC DNA]</scope>
    <source>
        <strain evidence="3">JLT2012</strain>
    </source>
</reference>
<organism evidence="2 3">
    <name type="scientific">Pacificimonas flava</name>
    <dbReference type="NCBI Taxonomy" id="1234595"/>
    <lineage>
        <taxon>Bacteria</taxon>
        <taxon>Pseudomonadati</taxon>
        <taxon>Pseudomonadota</taxon>
        <taxon>Alphaproteobacteria</taxon>
        <taxon>Sphingomonadales</taxon>
        <taxon>Sphingosinicellaceae</taxon>
        <taxon>Pacificimonas</taxon>
    </lineage>
</organism>
<evidence type="ECO:0000313" key="2">
    <source>
        <dbReference type="EMBL" id="OWV32935.1"/>
    </source>
</evidence>
<gene>
    <name evidence="2" type="ORF">B5C34_05335</name>
</gene>
<evidence type="ECO:0000313" key="3">
    <source>
        <dbReference type="Proteomes" id="UP000198462"/>
    </source>
</evidence>
<comment type="caution">
    <text evidence="2">The sequence shown here is derived from an EMBL/GenBank/DDBJ whole genome shotgun (WGS) entry which is preliminary data.</text>
</comment>
<dbReference type="Proteomes" id="UP000198462">
    <property type="component" value="Unassembled WGS sequence"/>
</dbReference>
<accession>A0A219B3M3</accession>
<keyword evidence="1" id="KW-1133">Transmembrane helix</keyword>
<keyword evidence="3" id="KW-1185">Reference proteome</keyword>
<protein>
    <submittedName>
        <fullName evidence="2">Uncharacterized protein</fullName>
    </submittedName>
</protein>
<keyword evidence="1" id="KW-0812">Transmembrane</keyword>
<feature type="transmembrane region" description="Helical" evidence="1">
    <location>
        <begin position="12"/>
        <end position="32"/>
    </location>
</feature>
<dbReference type="Gene3D" id="1.20.1480.30">
    <property type="entry name" value="Designed four-helix bundle protein"/>
    <property type="match status" value="1"/>
</dbReference>
<dbReference type="RefSeq" id="WP_088711724.1">
    <property type="nucleotide sequence ID" value="NZ_NFZT01000001.1"/>
</dbReference>